<proteinExistence type="inferred from homology"/>
<keyword evidence="7 8" id="KW-0472">Membrane</keyword>
<dbReference type="GO" id="GO:0016020">
    <property type="term" value="C:membrane"/>
    <property type="evidence" value="ECO:0007669"/>
    <property type="project" value="UniProtKB-SubCell"/>
</dbReference>
<dbReference type="Proteomes" id="UP000238825">
    <property type="component" value="Chromosome"/>
</dbReference>
<sequence length="381" mass="44576">MMEALQLFNKNETYNGFYIMLMVNRLQLLYFFLIMPRYLIHPYMIWVIILVGLLSQLNILLLSRWFLTRFSSDGYNGFVQLFGKKLVRFLSLVGLFFILLKLFVIMLGFTEIVQIFMFPATDSNWLIFFILLTCLYVAWKGVGKTIRFVIISFFCTFWMFLFFVFFFFPPIAHLSDLYPIIPMELTRDSWKGILLILSSFSGPEFLVFLGPWFKANNRTFRYLSYGNALTVIEYVTFYMASLFYFGSNYLSKTPFPIVTMARYFQNPVIERIDMVMLALELFNIVFAGSIFLLLFYGASKVVNEKVYKPSSRIGFIFSVFIIFIGMLLVNEWIWKSDEKQVVLLNLQIIAGSLSYFAVPIIIIVAMKIKGVHKHDTTKEDG</sequence>
<feature type="transmembrane region" description="Helical" evidence="8">
    <location>
        <begin position="12"/>
        <end position="33"/>
    </location>
</feature>
<feature type="transmembrane region" description="Helical" evidence="8">
    <location>
        <begin position="315"/>
        <end position="334"/>
    </location>
</feature>
<dbReference type="PANTHER" id="PTHR34975">
    <property type="entry name" value="SPORE GERMINATION PROTEIN A2"/>
    <property type="match status" value="1"/>
</dbReference>
<evidence type="ECO:0000256" key="4">
    <source>
        <dbReference type="ARBA" id="ARBA00022544"/>
    </source>
</evidence>
<evidence type="ECO:0000256" key="7">
    <source>
        <dbReference type="ARBA" id="ARBA00023136"/>
    </source>
</evidence>
<evidence type="ECO:0000256" key="1">
    <source>
        <dbReference type="ARBA" id="ARBA00004141"/>
    </source>
</evidence>
<organism evidence="9 10">
    <name type="scientific">Lysinibacillus sphaericus</name>
    <name type="common">Bacillus sphaericus</name>
    <dbReference type="NCBI Taxonomy" id="1421"/>
    <lineage>
        <taxon>Bacteria</taxon>
        <taxon>Bacillati</taxon>
        <taxon>Bacillota</taxon>
        <taxon>Bacilli</taxon>
        <taxon>Bacillales</taxon>
        <taxon>Bacillaceae</taxon>
        <taxon>Lysinibacillus</taxon>
    </lineage>
</organism>
<evidence type="ECO:0000256" key="8">
    <source>
        <dbReference type="SAM" id="Phobius"/>
    </source>
</evidence>
<evidence type="ECO:0000256" key="2">
    <source>
        <dbReference type="ARBA" id="ARBA00007998"/>
    </source>
</evidence>
<dbReference type="AlphaFoldDB" id="A0A2S0K0Z8"/>
<feature type="transmembrane region" description="Helical" evidence="8">
    <location>
        <begin position="274"/>
        <end position="295"/>
    </location>
</feature>
<evidence type="ECO:0000313" key="10">
    <source>
        <dbReference type="Proteomes" id="UP000238825"/>
    </source>
</evidence>
<dbReference type="Pfam" id="PF03845">
    <property type="entry name" value="Spore_permease"/>
    <property type="match status" value="1"/>
</dbReference>
<keyword evidence="6 8" id="KW-1133">Transmembrane helix</keyword>
<feature type="transmembrane region" description="Helical" evidence="8">
    <location>
        <begin position="192"/>
        <end position="213"/>
    </location>
</feature>
<comment type="similarity">
    <text evidence="2">Belongs to the amino acid-polyamine-organocation (APC) superfamily. Spore germination protein (SGP) (TC 2.A.3.9) family.</text>
</comment>
<feature type="transmembrane region" description="Helical" evidence="8">
    <location>
        <begin position="225"/>
        <end position="245"/>
    </location>
</feature>
<dbReference type="EMBL" id="CP019980">
    <property type="protein sequence ID" value="AVK97011.1"/>
    <property type="molecule type" value="Genomic_DNA"/>
</dbReference>
<keyword evidence="5 8" id="KW-0812">Transmembrane</keyword>
<protein>
    <submittedName>
        <fullName evidence="9">Spore gernimation protein</fullName>
    </submittedName>
</protein>
<name>A0A2S0K0Z8_LYSSH</name>
<reference evidence="9 10" key="1">
    <citation type="submission" date="2017-03" db="EMBL/GenBank/DDBJ databases">
        <title>The whole genome sequencing and assembly of Lysinibacillus sphaericus DSM 28T strain.</title>
        <authorList>
            <person name="Lee Y.-J."/>
            <person name="Yi H."/>
            <person name="Bahn Y.-S."/>
            <person name="Kim J.F."/>
            <person name="Lee D.-W."/>
        </authorList>
    </citation>
    <scope>NUCLEOTIDE SEQUENCE [LARGE SCALE GENOMIC DNA]</scope>
    <source>
        <strain evidence="9 10">DSM 28</strain>
    </source>
</reference>
<feature type="transmembrane region" description="Helical" evidence="8">
    <location>
        <begin position="115"/>
        <end position="139"/>
    </location>
</feature>
<evidence type="ECO:0000256" key="6">
    <source>
        <dbReference type="ARBA" id="ARBA00022989"/>
    </source>
</evidence>
<keyword evidence="4" id="KW-0309">Germination</keyword>
<feature type="transmembrane region" description="Helical" evidence="8">
    <location>
        <begin position="45"/>
        <end position="67"/>
    </location>
</feature>
<dbReference type="InterPro" id="IPR004761">
    <property type="entry name" value="Spore_GerAB"/>
</dbReference>
<comment type="subcellular location">
    <subcellularLocation>
        <location evidence="1">Membrane</location>
        <topology evidence="1">Multi-pass membrane protein</topology>
    </subcellularLocation>
</comment>
<evidence type="ECO:0000313" key="9">
    <source>
        <dbReference type="EMBL" id="AVK97011.1"/>
    </source>
</evidence>
<feature type="transmembrane region" description="Helical" evidence="8">
    <location>
        <begin position="87"/>
        <end position="109"/>
    </location>
</feature>
<dbReference type="GO" id="GO:0009847">
    <property type="term" value="P:spore germination"/>
    <property type="evidence" value="ECO:0007669"/>
    <property type="project" value="InterPro"/>
</dbReference>
<gene>
    <name evidence="9" type="ORF">LS41612_12415</name>
</gene>
<feature type="transmembrane region" description="Helical" evidence="8">
    <location>
        <begin position="346"/>
        <end position="366"/>
    </location>
</feature>
<evidence type="ECO:0000256" key="3">
    <source>
        <dbReference type="ARBA" id="ARBA00022448"/>
    </source>
</evidence>
<evidence type="ECO:0000256" key="5">
    <source>
        <dbReference type="ARBA" id="ARBA00022692"/>
    </source>
</evidence>
<feature type="transmembrane region" description="Helical" evidence="8">
    <location>
        <begin position="146"/>
        <end position="172"/>
    </location>
</feature>
<keyword evidence="3" id="KW-0813">Transport</keyword>
<accession>A0A2S0K0Z8</accession>
<dbReference type="PANTHER" id="PTHR34975:SF2">
    <property type="entry name" value="SPORE GERMINATION PROTEIN A2"/>
    <property type="match status" value="1"/>
</dbReference>